<dbReference type="Pfam" id="PF00419">
    <property type="entry name" value="Fimbrial"/>
    <property type="match status" value="1"/>
</dbReference>
<accession>A0A8I2D9C9</accession>
<sequence length="171" mass="18564">MKNSSINNKLQYQIFCFLLIFLANMAHANWGFDGSLIMPPKCRLSHSDPIKVSFGKVGVNKVDGIQYKKEIPYELICDGDLTQPWNISLTLSGATAGAGFDDATLQVKSDQNGNNVGIQIQKDGQPITLNKAFVIDQETLPTLSAVIVKKAGTKLVGDTFNAIATLTVSFQ</sequence>
<dbReference type="GO" id="GO:0009289">
    <property type="term" value="C:pilus"/>
    <property type="evidence" value="ECO:0007669"/>
    <property type="project" value="InterPro"/>
</dbReference>
<comment type="caution">
    <text evidence="3">The sequence shown here is derived from an EMBL/GenBank/DDBJ whole genome shotgun (WGS) entry which is preliminary data.</text>
</comment>
<protein>
    <submittedName>
        <fullName evidence="3">Fimbrial protein</fullName>
    </submittedName>
</protein>
<feature type="chain" id="PRO_5041188586" evidence="1">
    <location>
        <begin position="29"/>
        <end position="171"/>
    </location>
</feature>
<proteinExistence type="predicted"/>
<dbReference type="SUPFAM" id="SSF49401">
    <property type="entry name" value="Bacterial adhesins"/>
    <property type="match status" value="1"/>
</dbReference>
<evidence type="ECO:0000313" key="4">
    <source>
        <dbReference type="Proteomes" id="UP000674270"/>
    </source>
</evidence>
<dbReference type="InterPro" id="IPR000259">
    <property type="entry name" value="Adhesion_dom_fimbrial"/>
</dbReference>
<gene>
    <name evidence="3" type="ORF">J7T18_07425</name>
</gene>
<dbReference type="InterPro" id="IPR050263">
    <property type="entry name" value="Bact_Fimbrial_Adh_Pro"/>
</dbReference>
<feature type="domain" description="Fimbrial-type adhesion" evidence="2">
    <location>
        <begin position="32"/>
        <end position="171"/>
    </location>
</feature>
<dbReference type="PANTHER" id="PTHR33420">
    <property type="entry name" value="FIMBRIAL SUBUNIT ELFA-RELATED"/>
    <property type="match status" value="1"/>
</dbReference>
<dbReference type="EMBL" id="JAGKLY010000002">
    <property type="protein sequence ID" value="MBQ0268133.1"/>
    <property type="molecule type" value="Genomic_DNA"/>
</dbReference>
<dbReference type="Proteomes" id="UP000674270">
    <property type="component" value="Unassembled WGS sequence"/>
</dbReference>
<dbReference type="InterPro" id="IPR008966">
    <property type="entry name" value="Adhesion_dom_sf"/>
</dbReference>
<evidence type="ECO:0000313" key="3">
    <source>
        <dbReference type="EMBL" id="MBQ0268133.1"/>
    </source>
</evidence>
<evidence type="ECO:0000259" key="2">
    <source>
        <dbReference type="Pfam" id="PF00419"/>
    </source>
</evidence>
<dbReference type="Gene3D" id="2.60.40.1090">
    <property type="entry name" value="Fimbrial-type adhesion domain"/>
    <property type="match status" value="1"/>
</dbReference>
<dbReference type="PANTHER" id="PTHR33420:SF33">
    <property type="entry name" value="MINOR FIMBRIAL SUBUNIT"/>
    <property type="match status" value="1"/>
</dbReference>
<evidence type="ECO:0000256" key="1">
    <source>
        <dbReference type="SAM" id="SignalP"/>
    </source>
</evidence>
<organism evidence="3 4">
    <name type="scientific">Providencia huaxiensis</name>
    <dbReference type="NCBI Taxonomy" id="2027290"/>
    <lineage>
        <taxon>Bacteria</taxon>
        <taxon>Pseudomonadati</taxon>
        <taxon>Pseudomonadota</taxon>
        <taxon>Gammaproteobacteria</taxon>
        <taxon>Enterobacterales</taxon>
        <taxon>Morganellaceae</taxon>
        <taxon>Providencia</taxon>
    </lineage>
</organism>
<dbReference type="InterPro" id="IPR036937">
    <property type="entry name" value="Adhesion_dom_fimbrial_sf"/>
</dbReference>
<dbReference type="AlphaFoldDB" id="A0A8I2D9C9"/>
<reference evidence="3" key="1">
    <citation type="submission" date="2021-03" db="EMBL/GenBank/DDBJ databases">
        <authorList>
            <person name="Stanton E."/>
        </authorList>
    </citation>
    <scope>NUCLEOTIDE SEQUENCE</scope>
    <source>
        <strain evidence="3">2020EL-00113</strain>
    </source>
</reference>
<dbReference type="GO" id="GO:0043709">
    <property type="term" value="P:cell adhesion involved in single-species biofilm formation"/>
    <property type="evidence" value="ECO:0007669"/>
    <property type="project" value="TreeGrafter"/>
</dbReference>
<keyword evidence="1" id="KW-0732">Signal</keyword>
<name>A0A8I2D9C9_9GAMM</name>
<feature type="signal peptide" evidence="1">
    <location>
        <begin position="1"/>
        <end position="28"/>
    </location>
</feature>